<accession>A0ACC2ZY50</accession>
<evidence type="ECO:0000313" key="2">
    <source>
        <dbReference type="Proteomes" id="UP001172386"/>
    </source>
</evidence>
<sequence length="412" mass="44561">MAPSLLAVQGPESSQRVLLHPLVLLTASDLITRHRLRQLEGPVAGILLGQQEGAQITAEHAFTAKIANGLLDQTEEWTTKRIQQYKDVHQKPILEVVGWFTLCPQDGPLPEHATLHKQLTSLYAENGIMLAIHATEFTTGDGTKGKLPISVYESVQEIEPVSNEGAMQVDGKETTGLQFRPVPFVIETDETEMIAINYVAKGAGSAAAVARAPQVELKKPEEASSSGPRTRAAEQKEPKTAKEVLPEKLRTLTTEEEDQVAGMTTRLNSVKMLQERLQLISRLIETIPPSYLSDQTVPLSPTSPSPEHLVQLRNIQALLTRLSLLTPTGQNEAESYQQASQAQSNDVALTSLLSLLGQDIQGLSELGRKFVTVEQTKSSKGKGKGGLGGSSFGGFDEHDARMAGVSINTLLG</sequence>
<keyword evidence="2" id="KW-1185">Reference proteome</keyword>
<protein>
    <submittedName>
        <fullName evidence="1">Uncharacterized protein</fullName>
    </submittedName>
</protein>
<organism evidence="1 2">
    <name type="scientific">Neophaeococcomyces mojaviensis</name>
    <dbReference type="NCBI Taxonomy" id="3383035"/>
    <lineage>
        <taxon>Eukaryota</taxon>
        <taxon>Fungi</taxon>
        <taxon>Dikarya</taxon>
        <taxon>Ascomycota</taxon>
        <taxon>Pezizomycotina</taxon>
        <taxon>Eurotiomycetes</taxon>
        <taxon>Chaetothyriomycetidae</taxon>
        <taxon>Chaetothyriales</taxon>
        <taxon>Chaetothyriales incertae sedis</taxon>
        <taxon>Neophaeococcomyces</taxon>
    </lineage>
</organism>
<gene>
    <name evidence="1" type="ORF">H2198_008172</name>
</gene>
<comment type="caution">
    <text evidence="1">The sequence shown here is derived from an EMBL/GenBank/DDBJ whole genome shotgun (WGS) entry which is preliminary data.</text>
</comment>
<proteinExistence type="predicted"/>
<name>A0ACC2ZY50_9EURO</name>
<evidence type="ECO:0000313" key="1">
    <source>
        <dbReference type="EMBL" id="KAJ9652603.1"/>
    </source>
</evidence>
<dbReference type="EMBL" id="JAPDRQ010000191">
    <property type="protein sequence ID" value="KAJ9652603.1"/>
    <property type="molecule type" value="Genomic_DNA"/>
</dbReference>
<reference evidence="1" key="1">
    <citation type="submission" date="2022-10" db="EMBL/GenBank/DDBJ databases">
        <title>Culturing micro-colonial fungi from biological soil crusts in the Mojave desert and describing Neophaeococcomyces mojavensis, and introducing the new genera and species Taxawa tesnikishii.</title>
        <authorList>
            <person name="Kurbessoian T."/>
            <person name="Stajich J.E."/>
        </authorList>
    </citation>
    <scope>NUCLEOTIDE SEQUENCE</scope>
    <source>
        <strain evidence="1">JES_112</strain>
    </source>
</reference>
<dbReference type="Proteomes" id="UP001172386">
    <property type="component" value="Unassembled WGS sequence"/>
</dbReference>